<comment type="subcellular location">
    <subcellularLocation>
        <location evidence="1">Nucleus</location>
    </subcellularLocation>
</comment>
<dbReference type="InterPro" id="IPR050815">
    <property type="entry name" value="TF_fung"/>
</dbReference>
<dbReference type="InterPro" id="IPR007219">
    <property type="entry name" value="XnlR_reg_dom"/>
</dbReference>
<sequence length="597" mass="68047">MSASRQQPGLACEECRKKKLRCDRRRPQCDQCEDSGTACLVNQVRSPRGPKKGHLKALRNRIATLESIINCDQGNLGSKEVLDGSEKYHSDETAQLLSPPREYIPNPTKTECRDITYSIEASTITSPITPMTPPEHESLDVIEADLDQLYFDRVHPVAPMLHQGRYFSWSQTFNKPASHICLQFAMWALAAASSAHLQHMRESLYNRARSAIDALDHDIESSSAACLQVAQAWLLLTQYEFRYMSYRRAWLTAGRAFRIIQLAKIHEIDRLNDVSINMAHPEAWAEAEEKRRTYWLAYCLDRFLNISDEWPLSLHEEALCIYLPVSESDFQHSRPVLMDSLYDEIETSGQKMLPPFAETIVLLTLCWHSVAFQRAAYDDKTSPTDVDAWERHTRIYQMVQQRLMLLSLPPSSPELHDPMRLFTNMLANAAVIWFYNIIETLQVEIDQEIILVPLYSAYEIVGLAKPLTRSSFFKVRPPPFPTRELNVAFVSYDVTQAHAFSPMLLYLSAKFLKTHADQLSTCVAASEDKQQKLEDLKKALRVLQGGNNLAMSYLELLDSDSDSFDKLCNLASAQGCTMSDVTGQPEPPFFLDMMNLF</sequence>
<protein>
    <recommendedName>
        <fullName evidence="7">Zn(2)-C6 fungal-type domain-containing protein</fullName>
    </recommendedName>
</protein>
<dbReference type="PANTHER" id="PTHR47338">
    <property type="entry name" value="ZN(II)2CYS6 TRANSCRIPTION FACTOR (EUROFUNG)-RELATED"/>
    <property type="match status" value="1"/>
</dbReference>
<name>A0A9W9J8J3_9EURO</name>
<dbReference type="PROSITE" id="PS50048">
    <property type="entry name" value="ZN2_CY6_FUNGAL_2"/>
    <property type="match status" value="1"/>
</dbReference>
<proteinExistence type="predicted"/>
<dbReference type="Pfam" id="PF00172">
    <property type="entry name" value="Zn_clus"/>
    <property type="match status" value="1"/>
</dbReference>
<keyword evidence="2" id="KW-0479">Metal-binding</keyword>
<dbReference type="CDD" id="cd12148">
    <property type="entry name" value="fungal_TF_MHR"/>
    <property type="match status" value="1"/>
</dbReference>
<evidence type="ECO:0000256" key="6">
    <source>
        <dbReference type="ARBA" id="ARBA00023242"/>
    </source>
</evidence>
<evidence type="ECO:0000256" key="4">
    <source>
        <dbReference type="ARBA" id="ARBA00023125"/>
    </source>
</evidence>
<evidence type="ECO:0000256" key="2">
    <source>
        <dbReference type="ARBA" id="ARBA00022723"/>
    </source>
</evidence>
<evidence type="ECO:0000313" key="8">
    <source>
        <dbReference type="EMBL" id="KAJ5192320.1"/>
    </source>
</evidence>
<keyword evidence="9" id="KW-1185">Reference proteome</keyword>
<dbReference type="OrthoDB" id="3037908at2759"/>
<dbReference type="CDD" id="cd00067">
    <property type="entry name" value="GAL4"/>
    <property type="match status" value="1"/>
</dbReference>
<dbReference type="GO" id="GO:0003677">
    <property type="term" value="F:DNA binding"/>
    <property type="evidence" value="ECO:0007669"/>
    <property type="project" value="UniProtKB-KW"/>
</dbReference>
<evidence type="ECO:0000313" key="9">
    <source>
        <dbReference type="Proteomes" id="UP001150942"/>
    </source>
</evidence>
<dbReference type="GO" id="GO:0006351">
    <property type="term" value="P:DNA-templated transcription"/>
    <property type="evidence" value="ECO:0007669"/>
    <property type="project" value="InterPro"/>
</dbReference>
<dbReference type="InterPro" id="IPR036864">
    <property type="entry name" value="Zn2-C6_fun-type_DNA-bd_sf"/>
</dbReference>
<evidence type="ECO:0000259" key="7">
    <source>
        <dbReference type="PROSITE" id="PS50048"/>
    </source>
</evidence>
<dbReference type="PANTHER" id="PTHR47338:SF3">
    <property type="entry name" value="C6 FINGER DOMAIN TRANSCRIPTION FACTOR DBAA-RELATED"/>
    <property type="match status" value="1"/>
</dbReference>
<comment type="caution">
    <text evidence="8">The sequence shown here is derived from an EMBL/GenBank/DDBJ whole genome shotgun (WGS) entry which is preliminary data.</text>
</comment>
<dbReference type="SMART" id="SM00906">
    <property type="entry name" value="Fungal_trans"/>
    <property type="match status" value="1"/>
</dbReference>
<keyword evidence="3" id="KW-0805">Transcription regulation</keyword>
<keyword evidence="4" id="KW-0238">DNA-binding</keyword>
<keyword evidence="5" id="KW-0804">Transcription</keyword>
<evidence type="ECO:0000256" key="3">
    <source>
        <dbReference type="ARBA" id="ARBA00023015"/>
    </source>
</evidence>
<evidence type="ECO:0000256" key="5">
    <source>
        <dbReference type="ARBA" id="ARBA00023163"/>
    </source>
</evidence>
<dbReference type="SMART" id="SM00066">
    <property type="entry name" value="GAL4"/>
    <property type="match status" value="1"/>
</dbReference>
<dbReference type="GO" id="GO:0000981">
    <property type="term" value="F:DNA-binding transcription factor activity, RNA polymerase II-specific"/>
    <property type="evidence" value="ECO:0007669"/>
    <property type="project" value="InterPro"/>
</dbReference>
<dbReference type="EMBL" id="JAPQKQ010000006">
    <property type="protein sequence ID" value="KAJ5192320.1"/>
    <property type="molecule type" value="Genomic_DNA"/>
</dbReference>
<dbReference type="AlphaFoldDB" id="A0A9W9J8J3"/>
<dbReference type="GO" id="GO:0008270">
    <property type="term" value="F:zinc ion binding"/>
    <property type="evidence" value="ECO:0007669"/>
    <property type="project" value="InterPro"/>
</dbReference>
<accession>A0A9W9J8J3</accession>
<reference evidence="8" key="1">
    <citation type="submission" date="2022-11" db="EMBL/GenBank/DDBJ databases">
        <authorList>
            <person name="Petersen C."/>
        </authorList>
    </citation>
    <scope>NUCLEOTIDE SEQUENCE</scope>
    <source>
        <strain evidence="8">IBT 20477</strain>
    </source>
</reference>
<reference evidence="8" key="2">
    <citation type="journal article" date="2023" name="IMA Fungus">
        <title>Comparative genomic study of the Penicillium genus elucidates a diverse pangenome and 15 lateral gene transfer events.</title>
        <authorList>
            <person name="Petersen C."/>
            <person name="Sorensen T."/>
            <person name="Nielsen M.R."/>
            <person name="Sondergaard T.E."/>
            <person name="Sorensen J.L."/>
            <person name="Fitzpatrick D.A."/>
            <person name="Frisvad J.C."/>
            <person name="Nielsen K.L."/>
        </authorList>
    </citation>
    <scope>NUCLEOTIDE SEQUENCE</scope>
    <source>
        <strain evidence="8">IBT 20477</strain>
    </source>
</reference>
<dbReference type="Pfam" id="PF04082">
    <property type="entry name" value="Fungal_trans"/>
    <property type="match status" value="1"/>
</dbReference>
<dbReference type="PROSITE" id="PS00463">
    <property type="entry name" value="ZN2_CY6_FUNGAL_1"/>
    <property type="match status" value="1"/>
</dbReference>
<dbReference type="InterPro" id="IPR001138">
    <property type="entry name" value="Zn2Cys6_DnaBD"/>
</dbReference>
<dbReference type="GO" id="GO:0005634">
    <property type="term" value="C:nucleus"/>
    <property type="evidence" value="ECO:0007669"/>
    <property type="project" value="UniProtKB-SubCell"/>
</dbReference>
<dbReference type="Proteomes" id="UP001150942">
    <property type="component" value="Unassembled WGS sequence"/>
</dbReference>
<keyword evidence="6" id="KW-0539">Nucleus</keyword>
<organism evidence="8 9">
    <name type="scientific">Penicillium cf. viridicatum</name>
    <dbReference type="NCBI Taxonomy" id="2972119"/>
    <lineage>
        <taxon>Eukaryota</taxon>
        <taxon>Fungi</taxon>
        <taxon>Dikarya</taxon>
        <taxon>Ascomycota</taxon>
        <taxon>Pezizomycotina</taxon>
        <taxon>Eurotiomycetes</taxon>
        <taxon>Eurotiomycetidae</taxon>
        <taxon>Eurotiales</taxon>
        <taxon>Aspergillaceae</taxon>
        <taxon>Penicillium</taxon>
    </lineage>
</organism>
<feature type="domain" description="Zn(2)-C6 fungal-type" evidence="7">
    <location>
        <begin position="11"/>
        <end position="41"/>
    </location>
</feature>
<dbReference type="SUPFAM" id="SSF57701">
    <property type="entry name" value="Zn2/Cys6 DNA-binding domain"/>
    <property type="match status" value="1"/>
</dbReference>
<evidence type="ECO:0000256" key="1">
    <source>
        <dbReference type="ARBA" id="ARBA00004123"/>
    </source>
</evidence>
<dbReference type="Gene3D" id="4.10.240.10">
    <property type="entry name" value="Zn(2)-C6 fungal-type DNA-binding domain"/>
    <property type="match status" value="1"/>
</dbReference>
<gene>
    <name evidence="8" type="ORF">N7449_008462</name>
</gene>